<dbReference type="GO" id="GO:0003872">
    <property type="term" value="F:6-phosphofructokinase activity"/>
    <property type="evidence" value="ECO:0007669"/>
    <property type="project" value="InterPro"/>
</dbReference>
<accession>A0A645CAE2</accession>
<dbReference type="Gene3D" id="3.40.50.450">
    <property type="match status" value="1"/>
</dbReference>
<dbReference type="EC" id="2.7.1.90" evidence="1"/>
<evidence type="ECO:0000313" key="1">
    <source>
        <dbReference type="EMBL" id="MPM73894.1"/>
    </source>
</evidence>
<dbReference type="GO" id="GO:0047334">
    <property type="term" value="F:diphosphate-fructose-6-phosphate 1-phosphotransferase activity"/>
    <property type="evidence" value="ECO:0007669"/>
    <property type="project" value="UniProtKB-EC"/>
</dbReference>
<organism evidence="1">
    <name type="scientific">bioreactor metagenome</name>
    <dbReference type="NCBI Taxonomy" id="1076179"/>
    <lineage>
        <taxon>unclassified sequences</taxon>
        <taxon>metagenomes</taxon>
        <taxon>ecological metagenomes</taxon>
    </lineage>
</organism>
<gene>
    <name evidence="1" type="primary">pfp_29</name>
    <name evidence="1" type="ORF">SDC9_120879</name>
</gene>
<comment type="caution">
    <text evidence="1">The sequence shown here is derived from an EMBL/GenBank/DDBJ whole genome shotgun (WGS) entry which is preliminary data.</text>
</comment>
<protein>
    <submittedName>
        <fullName evidence="1">Pyrophosphate--fructose 6-phosphate 1-phosphotransferase</fullName>
        <ecNumber evidence="1">2.7.1.90</ecNumber>
    </submittedName>
</protein>
<dbReference type="SUPFAM" id="SSF53784">
    <property type="entry name" value="Phosphofructokinase"/>
    <property type="match status" value="1"/>
</dbReference>
<keyword evidence="1" id="KW-0808">Transferase</keyword>
<name>A0A645CAE2_9ZZZZ</name>
<dbReference type="EMBL" id="VSSQ01025633">
    <property type="protein sequence ID" value="MPM73894.1"/>
    <property type="molecule type" value="Genomic_DNA"/>
</dbReference>
<dbReference type="Gene3D" id="3.40.50.460">
    <property type="entry name" value="Phosphofructokinase domain"/>
    <property type="match status" value="1"/>
</dbReference>
<sequence length="88" mass="10186">MHSMDKNFTGQMVGVKRKPGEKYDVEFFTTAASNVANHVKNFPAEWILPHYRGIAKEAYDYLRPLIEGTPVIIYKDGIPAYVKPYYMR</sequence>
<dbReference type="InterPro" id="IPR035966">
    <property type="entry name" value="PKF_sf"/>
</dbReference>
<dbReference type="AlphaFoldDB" id="A0A645CAE2"/>
<reference evidence="1" key="1">
    <citation type="submission" date="2019-08" db="EMBL/GenBank/DDBJ databases">
        <authorList>
            <person name="Kucharzyk K."/>
            <person name="Murdoch R.W."/>
            <person name="Higgins S."/>
            <person name="Loffler F."/>
        </authorList>
    </citation>
    <scope>NUCLEOTIDE SEQUENCE</scope>
</reference>
<proteinExistence type="predicted"/>